<keyword evidence="1" id="KW-1133">Transmembrane helix</keyword>
<name>A0A8X6ISE4_NEPPI</name>
<comment type="caution">
    <text evidence="2">The sequence shown here is derived from an EMBL/GenBank/DDBJ whole genome shotgun (WGS) entry which is preliminary data.</text>
</comment>
<feature type="transmembrane region" description="Helical" evidence="1">
    <location>
        <begin position="51"/>
        <end position="70"/>
    </location>
</feature>
<keyword evidence="3" id="KW-1185">Reference proteome</keyword>
<reference evidence="2" key="1">
    <citation type="submission" date="2020-08" db="EMBL/GenBank/DDBJ databases">
        <title>Multicomponent nature underlies the extraordinary mechanical properties of spider dragline silk.</title>
        <authorList>
            <person name="Kono N."/>
            <person name="Nakamura H."/>
            <person name="Mori M."/>
            <person name="Yoshida Y."/>
            <person name="Ohtoshi R."/>
            <person name="Malay A.D."/>
            <person name="Moran D.A.P."/>
            <person name="Tomita M."/>
            <person name="Numata K."/>
            <person name="Arakawa K."/>
        </authorList>
    </citation>
    <scope>NUCLEOTIDE SEQUENCE</scope>
</reference>
<evidence type="ECO:0000256" key="1">
    <source>
        <dbReference type="SAM" id="Phobius"/>
    </source>
</evidence>
<evidence type="ECO:0000313" key="2">
    <source>
        <dbReference type="EMBL" id="GFS57197.1"/>
    </source>
</evidence>
<protein>
    <submittedName>
        <fullName evidence="2">Uncharacterized protein</fullName>
    </submittedName>
</protein>
<keyword evidence="1" id="KW-0472">Membrane</keyword>
<gene>
    <name evidence="2" type="ORF">NPIL_398661</name>
</gene>
<feature type="transmembrane region" description="Helical" evidence="1">
    <location>
        <begin position="20"/>
        <end position="39"/>
    </location>
</feature>
<organism evidence="2 3">
    <name type="scientific">Nephila pilipes</name>
    <name type="common">Giant wood spider</name>
    <name type="synonym">Nephila maculata</name>
    <dbReference type="NCBI Taxonomy" id="299642"/>
    <lineage>
        <taxon>Eukaryota</taxon>
        <taxon>Metazoa</taxon>
        <taxon>Ecdysozoa</taxon>
        <taxon>Arthropoda</taxon>
        <taxon>Chelicerata</taxon>
        <taxon>Arachnida</taxon>
        <taxon>Araneae</taxon>
        <taxon>Araneomorphae</taxon>
        <taxon>Entelegynae</taxon>
        <taxon>Araneoidea</taxon>
        <taxon>Nephilidae</taxon>
        <taxon>Nephila</taxon>
    </lineage>
</organism>
<dbReference type="Proteomes" id="UP000887013">
    <property type="component" value="Unassembled WGS sequence"/>
</dbReference>
<sequence length="116" mass="12713">MLLPQRVLARNSYLLTGGYITSRTAAIQHLIAFVLYIAITCRTLAHISSALPIPCLVALLLATTSALPLYCCTMQRHCCFVPACSNRSLFATIPATPAIYTPRHGRHMATLWRGQA</sequence>
<dbReference type="AlphaFoldDB" id="A0A8X6ISE4"/>
<proteinExistence type="predicted"/>
<dbReference type="EMBL" id="BMAW01092836">
    <property type="protein sequence ID" value="GFS57197.1"/>
    <property type="molecule type" value="Genomic_DNA"/>
</dbReference>
<keyword evidence="1" id="KW-0812">Transmembrane</keyword>
<evidence type="ECO:0000313" key="3">
    <source>
        <dbReference type="Proteomes" id="UP000887013"/>
    </source>
</evidence>
<accession>A0A8X6ISE4</accession>